<dbReference type="EMBL" id="BTGU01005237">
    <property type="protein sequence ID" value="GMN21060.1"/>
    <property type="molecule type" value="Genomic_DNA"/>
</dbReference>
<evidence type="ECO:0000313" key="6">
    <source>
        <dbReference type="Proteomes" id="UP001187192"/>
    </source>
</evidence>
<proteinExistence type="predicted"/>
<name>A0AA87YXX0_FICCA</name>
<dbReference type="EMBL" id="BTGU01005238">
    <property type="protein sequence ID" value="GMN21077.1"/>
    <property type="molecule type" value="Genomic_DNA"/>
</dbReference>
<feature type="region of interest" description="Disordered" evidence="1">
    <location>
        <begin position="63"/>
        <end position="87"/>
    </location>
</feature>
<reference evidence="2" key="1">
    <citation type="submission" date="2023-07" db="EMBL/GenBank/DDBJ databases">
        <title>draft genome sequence of fig (Ficus carica).</title>
        <authorList>
            <person name="Takahashi T."/>
            <person name="Nishimura K."/>
        </authorList>
    </citation>
    <scope>NUCLEOTIDE SEQUENCE</scope>
</reference>
<keyword evidence="6" id="KW-1185">Reference proteome</keyword>
<evidence type="ECO:0000313" key="3">
    <source>
        <dbReference type="EMBL" id="GMN21046.1"/>
    </source>
</evidence>
<dbReference type="AlphaFoldDB" id="A0AA87YXX0"/>
<dbReference type="EMBL" id="BTGU01005236">
    <property type="protein sequence ID" value="GMN21046.1"/>
    <property type="molecule type" value="Genomic_DNA"/>
</dbReference>
<gene>
    <name evidence="2" type="ORF">TIFTF001_047212</name>
    <name evidence="3" type="ORF">TIFTF001_047213</name>
    <name evidence="4" type="ORF">TIFTF001_047218</name>
    <name evidence="5" type="ORF">TIFTF001_047219</name>
</gene>
<evidence type="ECO:0000313" key="2">
    <source>
        <dbReference type="EMBL" id="GMN21035.1"/>
    </source>
</evidence>
<evidence type="ECO:0000256" key="1">
    <source>
        <dbReference type="SAM" id="MobiDB-lite"/>
    </source>
</evidence>
<comment type="caution">
    <text evidence="2">The sequence shown here is derived from an EMBL/GenBank/DDBJ whole genome shotgun (WGS) entry which is preliminary data.</text>
</comment>
<feature type="compositionally biased region" description="Polar residues" evidence="1">
    <location>
        <begin position="68"/>
        <end position="87"/>
    </location>
</feature>
<dbReference type="EMBL" id="BTGU01005235">
    <property type="protein sequence ID" value="GMN21035.1"/>
    <property type="molecule type" value="Genomic_DNA"/>
</dbReference>
<evidence type="ECO:0000313" key="5">
    <source>
        <dbReference type="EMBL" id="GMN21077.1"/>
    </source>
</evidence>
<dbReference type="Proteomes" id="UP001187192">
    <property type="component" value="Unassembled WGS sequence"/>
</dbReference>
<protein>
    <submittedName>
        <fullName evidence="2">Uncharacterized protein</fullName>
    </submittedName>
</protein>
<accession>A0AA87YXX0</accession>
<organism evidence="2 6">
    <name type="scientific">Ficus carica</name>
    <name type="common">Common fig</name>
    <dbReference type="NCBI Taxonomy" id="3494"/>
    <lineage>
        <taxon>Eukaryota</taxon>
        <taxon>Viridiplantae</taxon>
        <taxon>Streptophyta</taxon>
        <taxon>Embryophyta</taxon>
        <taxon>Tracheophyta</taxon>
        <taxon>Spermatophyta</taxon>
        <taxon>Magnoliopsida</taxon>
        <taxon>eudicotyledons</taxon>
        <taxon>Gunneridae</taxon>
        <taxon>Pentapetalae</taxon>
        <taxon>rosids</taxon>
        <taxon>fabids</taxon>
        <taxon>Rosales</taxon>
        <taxon>Moraceae</taxon>
        <taxon>Ficeae</taxon>
        <taxon>Ficus</taxon>
    </lineage>
</organism>
<sequence length="181" mass="19581">MPNVPYVIFTRDKAARTVAKPTASIVIPVAIPASSAEPARAIVRPSARQLRLDYKGRHKTYRLHGKSPETTKPVASNTKPTTRPAASTTMTAARLADAAARLVTSAPRPTGSATRTAYSALRTTSSTETARAFARPPTRQFHQYCKARHKTCRLYGVVSAETTRLVAFVGRSANRFLSSAN</sequence>
<evidence type="ECO:0000313" key="4">
    <source>
        <dbReference type="EMBL" id="GMN21060.1"/>
    </source>
</evidence>